<dbReference type="GO" id="GO:0022857">
    <property type="term" value="F:transmembrane transporter activity"/>
    <property type="evidence" value="ECO:0007669"/>
    <property type="project" value="InterPro"/>
</dbReference>
<dbReference type="PROSITE" id="PS50928">
    <property type="entry name" value="ABC_TM1"/>
    <property type="match status" value="1"/>
</dbReference>
<dbReference type="InterPro" id="IPR000515">
    <property type="entry name" value="MetI-like"/>
</dbReference>
<evidence type="ECO:0000313" key="11">
    <source>
        <dbReference type="Proteomes" id="UP000198767"/>
    </source>
</evidence>
<dbReference type="EMBL" id="FMWG01000005">
    <property type="protein sequence ID" value="SCZ64486.1"/>
    <property type="molecule type" value="Genomic_DNA"/>
</dbReference>
<evidence type="ECO:0000256" key="6">
    <source>
        <dbReference type="ARBA" id="ARBA00022989"/>
    </source>
</evidence>
<accession>A0A1G5QS55</accession>
<evidence type="ECO:0000256" key="4">
    <source>
        <dbReference type="ARBA" id="ARBA00022475"/>
    </source>
</evidence>
<evidence type="ECO:0000256" key="5">
    <source>
        <dbReference type="ARBA" id="ARBA00022692"/>
    </source>
</evidence>
<evidence type="ECO:0000256" key="2">
    <source>
        <dbReference type="ARBA" id="ARBA00010072"/>
    </source>
</evidence>
<dbReference type="NCBIfam" id="TIGR01726">
    <property type="entry name" value="HEQRo_perm_3TM"/>
    <property type="match status" value="1"/>
</dbReference>
<reference evidence="10 11" key="1">
    <citation type="submission" date="2016-10" db="EMBL/GenBank/DDBJ databases">
        <authorList>
            <person name="de Groot N.N."/>
        </authorList>
    </citation>
    <scope>NUCLEOTIDE SEQUENCE [LARGE SCALE GENOMIC DNA]</scope>
    <source>
        <strain evidence="10 11">U95</strain>
    </source>
</reference>
<evidence type="ECO:0000256" key="1">
    <source>
        <dbReference type="ARBA" id="ARBA00004429"/>
    </source>
</evidence>
<evidence type="ECO:0000259" key="9">
    <source>
        <dbReference type="PROSITE" id="PS50928"/>
    </source>
</evidence>
<dbReference type="AlphaFoldDB" id="A0A1G5QS55"/>
<feature type="transmembrane region" description="Helical" evidence="8">
    <location>
        <begin position="225"/>
        <end position="244"/>
    </location>
</feature>
<dbReference type="InterPro" id="IPR043429">
    <property type="entry name" value="ArtM/GltK/GlnP/TcyL/YhdX-like"/>
</dbReference>
<keyword evidence="7 8" id="KW-0472">Membrane</keyword>
<dbReference type="RefSeq" id="WP_090218622.1">
    <property type="nucleotide sequence ID" value="NZ_CANLDO010000027.1"/>
</dbReference>
<dbReference type="GO" id="GO:0043190">
    <property type="term" value="C:ATP-binding cassette (ABC) transporter complex"/>
    <property type="evidence" value="ECO:0007669"/>
    <property type="project" value="InterPro"/>
</dbReference>
<feature type="transmembrane region" description="Helical" evidence="8">
    <location>
        <begin position="298"/>
        <end position="322"/>
    </location>
</feature>
<dbReference type="GO" id="GO:0006865">
    <property type="term" value="P:amino acid transport"/>
    <property type="evidence" value="ECO:0007669"/>
    <property type="project" value="TreeGrafter"/>
</dbReference>
<dbReference type="OrthoDB" id="9771188at2"/>
<feature type="transmembrane region" description="Helical" evidence="8">
    <location>
        <begin position="30"/>
        <end position="53"/>
    </location>
</feature>
<evidence type="ECO:0000256" key="8">
    <source>
        <dbReference type="RuleBase" id="RU363032"/>
    </source>
</evidence>
<dbReference type="Pfam" id="PF00528">
    <property type="entry name" value="BPD_transp_1"/>
    <property type="match status" value="1"/>
</dbReference>
<name>A0A1G5QS55_9RHOB</name>
<dbReference type="CDD" id="cd06261">
    <property type="entry name" value="TM_PBP2"/>
    <property type="match status" value="1"/>
</dbReference>
<evidence type="ECO:0000256" key="3">
    <source>
        <dbReference type="ARBA" id="ARBA00022448"/>
    </source>
</evidence>
<dbReference type="Gene3D" id="1.10.3720.10">
    <property type="entry name" value="MetI-like"/>
    <property type="match status" value="1"/>
</dbReference>
<keyword evidence="3 8" id="KW-0813">Transport</keyword>
<feature type="transmembrane region" description="Helical" evidence="8">
    <location>
        <begin position="91"/>
        <end position="111"/>
    </location>
</feature>
<dbReference type="STRING" id="1156985.SAMN04488118_105250"/>
<feature type="transmembrane region" description="Helical" evidence="8">
    <location>
        <begin position="328"/>
        <end position="346"/>
    </location>
</feature>
<dbReference type="Proteomes" id="UP000198767">
    <property type="component" value="Unassembled WGS sequence"/>
</dbReference>
<evidence type="ECO:0000256" key="7">
    <source>
        <dbReference type="ARBA" id="ARBA00023136"/>
    </source>
</evidence>
<feature type="domain" description="ABC transmembrane type-1" evidence="9">
    <location>
        <begin position="153"/>
        <end position="341"/>
    </location>
</feature>
<keyword evidence="11" id="KW-1185">Reference proteome</keyword>
<feature type="transmembrane region" description="Helical" evidence="8">
    <location>
        <begin position="123"/>
        <end position="141"/>
    </location>
</feature>
<dbReference type="InterPro" id="IPR035906">
    <property type="entry name" value="MetI-like_sf"/>
</dbReference>
<evidence type="ECO:0000313" key="10">
    <source>
        <dbReference type="EMBL" id="SCZ64486.1"/>
    </source>
</evidence>
<keyword evidence="5 8" id="KW-0812">Transmembrane</keyword>
<sequence length="359" mass="40199">MADVSSIAPTGSRIDWAKLRRRTIATPKDTAITVFVAIIMGWLVWLALDWAIFKAVWSADNVDQCSKDGACWSVVHARHRLILFGLYPYDLHWRSTLACVVIILTVVLSCFPTIWSFKRLGTLWITAFSAYYLLMEGSLLGMEQVTTDQWGGLALTLFLFASVVLLGMPMGLGLALMRRSSMPVVRLFASLIIDFIRSLPLLTTLFTAAVVVPILLPDWLQGDKIWRVIIAFALFFACYQAEVFRGGFQAIPKGQFEAGKALGLGYWQILGRIVLPQVFRHALPSTVNMVVVTFKETAIVIIIGFFDILASAGAAFGTALWAPYYMEVYVFVALIYWSFIFSLGQYGEYLKRRMTVAAR</sequence>
<keyword evidence="6 8" id="KW-1133">Transmembrane helix</keyword>
<dbReference type="SUPFAM" id="SSF161098">
    <property type="entry name" value="MetI-like"/>
    <property type="match status" value="1"/>
</dbReference>
<protein>
    <submittedName>
        <fullName evidence="10">General L-amino acid transport system permease protein</fullName>
    </submittedName>
</protein>
<comment type="subcellular location">
    <subcellularLocation>
        <location evidence="1">Cell inner membrane</location>
        <topology evidence="1">Multi-pass membrane protein</topology>
    </subcellularLocation>
    <subcellularLocation>
        <location evidence="8">Cell membrane</location>
        <topology evidence="8">Multi-pass membrane protein</topology>
    </subcellularLocation>
</comment>
<feature type="transmembrane region" description="Helical" evidence="8">
    <location>
        <begin position="198"/>
        <end position="219"/>
    </location>
</feature>
<proteinExistence type="inferred from homology"/>
<gene>
    <name evidence="10" type="ORF">SAMN04488118_105250</name>
</gene>
<feature type="transmembrane region" description="Helical" evidence="8">
    <location>
        <begin position="153"/>
        <end position="177"/>
    </location>
</feature>
<comment type="similarity">
    <text evidence="2">Belongs to the binding-protein-dependent transport system permease family. HisMQ subfamily.</text>
</comment>
<keyword evidence="4" id="KW-1003">Cell membrane</keyword>
<dbReference type="InterPro" id="IPR010065">
    <property type="entry name" value="AA_ABC_transptr_permease_3TM"/>
</dbReference>
<dbReference type="PANTHER" id="PTHR30614:SF41">
    <property type="entry name" value="INNER MEMBRANE AMINO-ACID ABC TRANSPORTER PERMEASE PROTEIN YHDY"/>
    <property type="match status" value="1"/>
</dbReference>
<organism evidence="10 11">
    <name type="scientific">Epibacterium ulvae</name>
    <dbReference type="NCBI Taxonomy" id="1156985"/>
    <lineage>
        <taxon>Bacteria</taxon>
        <taxon>Pseudomonadati</taxon>
        <taxon>Pseudomonadota</taxon>
        <taxon>Alphaproteobacteria</taxon>
        <taxon>Rhodobacterales</taxon>
        <taxon>Roseobacteraceae</taxon>
        <taxon>Epibacterium</taxon>
    </lineage>
</organism>
<dbReference type="PANTHER" id="PTHR30614">
    <property type="entry name" value="MEMBRANE COMPONENT OF AMINO ACID ABC TRANSPORTER"/>
    <property type="match status" value="1"/>
</dbReference>